<gene>
    <name evidence="3" type="ORF">LPMP_150690</name>
</gene>
<dbReference type="eggNOG" id="KOG2105">
    <property type="taxonomic scope" value="Eukaryota"/>
</dbReference>
<accession>A0A088S5K5</accession>
<dbReference type="GeneID" id="22573489"/>
<dbReference type="InterPro" id="IPR009000">
    <property type="entry name" value="Transl_B-barrel_sf"/>
</dbReference>
<dbReference type="PANTHER" id="PTHR43462:SF1">
    <property type="entry name" value="ALANYL-TRNA EDITING PROTEIN AARSD1"/>
    <property type="match status" value="1"/>
</dbReference>
<organism evidence="3 4">
    <name type="scientific">Leishmania panamensis</name>
    <dbReference type="NCBI Taxonomy" id="5679"/>
    <lineage>
        <taxon>Eukaryota</taxon>
        <taxon>Discoba</taxon>
        <taxon>Euglenozoa</taxon>
        <taxon>Kinetoplastea</taxon>
        <taxon>Metakinetoplastina</taxon>
        <taxon>Trypanosomatida</taxon>
        <taxon>Trypanosomatidae</taxon>
        <taxon>Leishmaniinae</taxon>
        <taxon>Leishmania</taxon>
        <taxon>Leishmania guyanensis species complex</taxon>
    </lineage>
</organism>
<dbReference type="Proteomes" id="UP000063063">
    <property type="component" value="Chromosome 15"/>
</dbReference>
<evidence type="ECO:0000313" key="3">
    <source>
        <dbReference type="EMBL" id="AIN96791.1"/>
    </source>
</evidence>
<dbReference type="SUPFAM" id="SSF50447">
    <property type="entry name" value="Translation proteins"/>
    <property type="match status" value="1"/>
</dbReference>
<dbReference type="SUPFAM" id="SSF55186">
    <property type="entry name" value="ThrRS/AlaRS common domain"/>
    <property type="match status" value="1"/>
</dbReference>
<keyword evidence="4" id="KW-1185">Reference proteome</keyword>
<dbReference type="InterPro" id="IPR051335">
    <property type="entry name" value="Alanyl-tRNA_Editing_Enzymes"/>
</dbReference>
<dbReference type="FunFam" id="3.30.980.10:FF:000019">
    <property type="entry name" value="tRNA synthetases class II (A)/Threonyl and Alanyl tRNA synthetase second additional domain containing protein, putative"/>
    <property type="match status" value="1"/>
</dbReference>
<evidence type="ECO:0000256" key="2">
    <source>
        <dbReference type="ARBA" id="ARBA00022833"/>
    </source>
</evidence>
<dbReference type="GO" id="GO:0046872">
    <property type="term" value="F:metal ion binding"/>
    <property type="evidence" value="ECO:0007669"/>
    <property type="project" value="UniProtKB-KW"/>
</dbReference>
<evidence type="ECO:0000313" key="4">
    <source>
        <dbReference type="Proteomes" id="UP000063063"/>
    </source>
</evidence>
<keyword evidence="3" id="KW-0436">Ligase</keyword>
<dbReference type="Gene3D" id="3.30.980.10">
    <property type="entry name" value="Threonyl-trna Synthetase, Chain A, domain 2"/>
    <property type="match status" value="1"/>
</dbReference>
<keyword evidence="1" id="KW-0479">Metal-binding</keyword>
<reference evidence="3 4" key="1">
    <citation type="journal article" date="2015" name="Sci. Rep.">
        <title>The genome of Leishmania panamensis: insights into genomics of the L. (Viannia) subgenus.</title>
        <authorList>
            <person name="Llanes A."/>
            <person name="Restrepo C.M."/>
            <person name="Vecchio G.D."/>
            <person name="Anguizola F.J."/>
            <person name="Lleonart R."/>
        </authorList>
    </citation>
    <scope>NUCLEOTIDE SEQUENCE [LARGE SCALE GENOMIC DNA]</scope>
    <source>
        <strain evidence="3 4">MHOM/PA/94/PSC-1</strain>
    </source>
</reference>
<dbReference type="AlphaFoldDB" id="A0A088S5K5"/>
<evidence type="ECO:0000256" key="1">
    <source>
        <dbReference type="ARBA" id="ARBA00022723"/>
    </source>
</evidence>
<keyword evidence="2" id="KW-0862">Zinc</keyword>
<name>A0A088S5K5_LEIPA</name>
<dbReference type="InterPro" id="IPR018163">
    <property type="entry name" value="Thr/Ala-tRNA-synth_IIc_edit"/>
</dbReference>
<keyword evidence="3" id="KW-0030">Aminoacyl-tRNA synthetase</keyword>
<dbReference type="KEGG" id="lpan:LPMP_150690"/>
<sequence length="495" mass="54058">MHSHTAASFRRVGELACQRDSFLRELTATVVSCEPTKAASTEAKKAKSAGDGAAAYDVILSDSILFPEGGGQPCDFGTLRVVPGDENKADSTCSATAAPLLSITNVRRVGDACVLTSPAFLPVGTTVHQTVDWPRRIDHMQHHTGQHLLTAVVERIDTLHLPTVSWSLTHPYCFIQVDVGAYASDPASPYHAYITKEKKISDDMVAKIEALCNDAIIHSTPVQCDVFESLEVYQQEQDRRHQAAAASTGLGEEVLRSRGIPEDVTGPIRIISLDAIDSCTCCGTHLHTLAELQAMYLLHQEVKGTMVKLYFITGERAARQFHTMYQRERQLMPELSGSRPSEFVSVVQRRSKNTADLEKLVKRWTLELASAEAQRIAAAVSSRDSGTVIVPLRRDDVELEFFSEVRARLDATGLRRVVLVSAWATERCMTGTLVNTKDVAGQVFITGGESPADMEKAVQLAKETLKGMKGGSSKLGFRGKGTLKEWDALVAQLHG</sequence>
<dbReference type="EMBL" id="CP009384">
    <property type="protein sequence ID" value="AIN96791.1"/>
    <property type="molecule type" value="Genomic_DNA"/>
</dbReference>
<dbReference type="OrthoDB" id="288942at2759"/>
<protein>
    <submittedName>
        <fullName evidence="3">Threonyl/alanyl tRNA synthetase, putative</fullName>
    </submittedName>
</protein>
<dbReference type="GO" id="GO:0002196">
    <property type="term" value="F:Ser-tRNA(Ala) deacylase activity"/>
    <property type="evidence" value="ECO:0007669"/>
    <property type="project" value="TreeGrafter"/>
</dbReference>
<dbReference type="PANTHER" id="PTHR43462">
    <property type="entry name" value="ALANYL-TRNA EDITING PROTEIN"/>
    <property type="match status" value="1"/>
</dbReference>
<dbReference type="VEuPathDB" id="TriTrypDB:LPAL13_150011300"/>
<dbReference type="GO" id="GO:0000166">
    <property type="term" value="F:nucleotide binding"/>
    <property type="evidence" value="ECO:0007669"/>
    <property type="project" value="InterPro"/>
</dbReference>
<proteinExistence type="predicted"/>
<dbReference type="Gene3D" id="2.40.30.130">
    <property type="match status" value="1"/>
</dbReference>
<dbReference type="RefSeq" id="XP_010697444.1">
    <property type="nucleotide sequence ID" value="XM_010699142.1"/>
</dbReference>
<dbReference type="VEuPathDB" id="TriTrypDB:LPMP_150690"/>